<keyword evidence="3 5" id="KW-1133">Transmembrane helix</keyword>
<evidence type="ECO:0000259" key="6">
    <source>
        <dbReference type="Pfam" id="PF00999"/>
    </source>
</evidence>
<organism evidence="7 8">
    <name type="scientific">Clostridium nitritogenes</name>
    <dbReference type="NCBI Taxonomy" id="83340"/>
    <lineage>
        <taxon>Bacteria</taxon>
        <taxon>Bacillati</taxon>
        <taxon>Bacillota</taxon>
        <taxon>Clostridia</taxon>
        <taxon>Eubacteriales</taxon>
        <taxon>Clostridiaceae</taxon>
        <taxon>Clostridium</taxon>
    </lineage>
</organism>
<dbReference type="RefSeq" id="WP_346026110.1">
    <property type="nucleotide sequence ID" value="NZ_BAAACO010000003.1"/>
</dbReference>
<dbReference type="EMBL" id="BAAACO010000003">
    <property type="protein sequence ID" value="GAA0860230.1"/>
    <property type="molecule type" value="Genomic_DNA"/>
</dbReference>
<feature type="transmembrane region" description="Helical" evidence="5">
    <location>
        <begin position="6"/>
        <end position="23"/>
    </location>
</feature>
<keyword evidence="8" id="KW-1185">Reference proteome</keyword>
<feature type="transmembrane region" description="Helical" evidence="5">
    <location>
        <begin position="353"/>
        <end position="377"/>
    </location>
</feature>
<dbReference type="InterPro" id="IPR006153">
    <property type="entry name" value="Cation/H_exchanger_TM"/>
</dbReference>
<reference evidence="7 8" key="1">
    <citation type="journal article" date="2019" name="Int. J. Syst. Evol. Microbiol.">
        <title>The Global Catalogue of Microorganisms (GCM) 10K type strain sequencing project: providing services to taxonomists for standard genome sequencing and annotation.</title>
        <authorList>
            <consortium name="The Broad Institute Genomics Platform"/>
            <consortium name="The Broad Institute Genome Sequencing Center for Infectious Disease"/>
            <person name="Wu L."/>
            <person name="Ma J."/>
        </authorList>
    </citation>
    <scope>NUCLEOTIDE SEQUENCE [LARGE SCALE GENOMIC DNA]</scope>
    <source>
        <strain evidence="7 8">JCM 6485</strain>
    </source>
</reference>
<comment type="subcellular location">
    <subcellularLocation>
        <location evidence="1">Membrane</location>
        <topology evidence="1">Multi-pass membrane protein</topology>
    </subcellularLocation>
</comment>
<feature type="transmembrane region" description="Helical" evidence="5">
    <location>
        <begin position="237"/>
        <end position="255"/>
    </location>
</feature>
<proteinExistence type="predicted"/>
<dbReference type="PANTHER" id="PTHR43021:SF2">
    <property type="entry name" value="CATION_H+ EXCHANGER DOMAIN-CONTAINING PROTEIN"/>
    <property type="match status" value="1"/>
</dbReference>
<evidence type="ECO:0000256" key="5">
    <source>
        <dbReference type="SAM" id="Phobius"/>
    </source>
</evidence>
<feature type="transmembrane region" description="Helical" evidence="5">
    <location>
        <begin position="150"/>
        <end position="172"/>
    </location>
</feature>
<keyword evidence="2 5" id="KW-0812">Transmembrane</keyword>
<dbReference type="InterPro" id="IPR038770">
    <property type="entry name" value="Na+/solute_symporter_sf"/>
</dbReference>
<feature type="transmembrane region" description="Helical" evidence="5">
    <location>
        <begin position="91"/>
        <end position="112"/>
    </location>
</feature>
<evidence type="ECO:0000256" key="2">
    <source>
        <dbReference type="ARBA" id="ARBA00022692"/>
    </source>
</evidence>
<evidence type="ECO:0000256" key="1">
    <source>
        <dbReference type="ARBA" id="ARBA00004141"/>
    </source>
</evidence>
<feature type="transmembrane region" description="Helical" evidence="5">
    <location>
        <begin position="30"/>
        <end position="48"/>
    </location>
</feature>
<dbReference type="Gene3D" id="1.20.1530.20">
    <property type="match status" value="1"/>
</dbReference>
<dbReference type="Proteomes" id="UP001501764">
    <property type="component" value="Unassembled WGS sequence"/>
</dbReference>
<feature type="transmembrane region" description="Helical" evidence="5">
    <location>
        <begin position="383"/>
        <end position="406"/>
    </location>
</feature>
<dbReference type="PANTHER" id="PTHR43021">
    <property type="entry name" value="NA(+)/H(+) ANTIPORTER-RELATED"/>
    <property type="match status" value="1"/>
</dbReference>
<evidence type="ECO:0000313" key="7">
    <source>
        <dbReference type="EMBL" id="GAA0860230.1"/>
    </source>
</evidence>
<evidence type="ECO:0000313" key="8">
    <source>
        <dbReference type="Proteomes" id="UP001501764"/>
    </source>
</evidence>
<sequence length="434" mass="46124">MIKGIILLALFTGIALLVGKLVSKLNLPSILGWLITGMVIGPHALNWMNSSIMDAGWFHVISNVGEVLVGMMIGSELILKELKKSGKQIVGICFFEGMAAFILVAAAFFIFADLPISIALIFGAIALATAPAPSLSIVKEYNAKGPVAKTLIPLAALDDVLGLIVFFLVIGVVSGSMTGESVNILSIIMMIVLPLGIGAFTGFIGAKILQNKSPKEVADNGITKDKTLALENSKIKILLKISLLIALTVIIGRYVNDNILSINLLLSGIAFFAIIVNKVEKETLIEIMDIFNPIIGIGLVIMVVNLGAPLDYNLIFGAGLFTVIYIVARAVGKILGAYTGGKLFKADDKVCKYLGLSLLPHSGVSLIFTGIAVTALLPFEPEYATMIQGTIAAAAVINEIIAVFLAKQAFKMAGEIGEKKEIEKNEIKEELVVD</sequence>
<evidence type="ECO:0000256" key="4">
    <source>
        <dbReference type="ARBA" id="ARBA00023136"/>
    </source>
</evidence>
<protein>
    <submittedName>
        <fullName evidence="7">Cation:proton antiporter</fullName>
    </submittedName>
</protein>
<feature type="transmembrane region" description="Helical" evidence="5">
    <location>
        <begin position="60"/>
        <end position="79"/>
    </location>
</feature>
<feature type="transmembrane region" description="Helical" evidence="5">
    <location>
        <begin position="314"/>
        <end position="332"/>
    </location>
</feature>
<dbReference type="Pfam" id="PF00999">
    <property type="entry name" value="Na_H_Exchanger"/>
    <property type="match status" value="1"/>
</dbReference>
<gene>
    <name evidence="7" type="ORF">GCM10008916_25620</name>
</gene>
<feature type="transmembrane region" description="Helical" evidence="5">
    <location>
        <begin position="261"/>
        <end position="278"/>
    </location>
</feature>
<feature type="transmembrane region" description="Helical" evidence="5">
    <location>
        <begin position="290"/>
        <end position="308"/>
    </location>
</feature>
<name>A0ABN1LU22_9CLOT</name>
<accession>A0ABN1LU22</accession>
<keyword evidence="4 5" id="KW-0472">Membrane</keyword>
<feature type="domain" description="Cation/H+ exchanger transmembrane" evidence="6">
    <location>
        <begin position="15"/>
        <end position="398"/>
    </location>
</feature>
<comment type="caution">
    <text evidence="7">The sequence shown here is derived from an EMBL/GenBank/DDBJ whole genome shotgun (WGS) entry which is preliminary data.</text>
</comment>
<feature type="transmembrane region" description="Helical" evidence="5">
    <location>
        <begin position="184"/>
        <end position="206"/>
    </location>
</feature>
<feature type="transmembrane region" description="Helical" evidence="5">
    <location>
        <begin position="118"/>
        <end position="138"/>
    </location>
</feature>
<evidence type="ECO:0000256" key="3">
    <source>
        <dbReference type="ARBA" id="ARBA00022989"/>
    </source>
</evidence>